<organism evidence="15 16">
    <name type="scientific">Pinctada imbricata</name>
    <name type="common">Atlantic pearl-oyster</name>
    <name type="synonym">Pinctada martensii</name>
    <dbReference type="NCBI Taxonomy" id="66713"/>
    <lineage>
        <taxon>Eukaryota</taxon>
        <taxon>Metazoa</taxon>
        <taxon>Spiralia</taxon>
        <taxon>Lophotrochozoa</taxon>
        <taxon>Mollusca</taxon>
        <taxon>Bivalvia</taxon>
        <taxon>Autobranchia</taxon>
        <taxon>Pteriomorphia</taxon>
        <taxon>Pterioida</taxon>
        <taxon>Pterioidea</taxon>
        <taxon>Pteriidae</taxon>
        <taxon>Pinctada</taxon>
    </lineage>
</organism>
<feature type="transmembrane region" description="Helical" evidence="14">
    <location>
        <begin position="518"/>
        <end position="540"/>
    </location>
</feature>
<sequence length="602" mass="65773">MTAEVDFIVNKSASNQDYMDFLAHSSIVLHCYDVINLLGQKRGPSFEQWFRIIEQMPVNIVGLVALCSFYLLILVVGVIAARKKKVHNGTTQMEQSIVAGRDISTIVGIFTMTATTVGGGYINGTAESIATAGLVWTLAPFGIFVGLISGGLIFARRMREQKYLTMLDPFQEVYGSPAVLIIYIASLCGDLFWTASILSALGTSLSVIVNIPLNVAIVTSSLVTVFYTMFGQMISVAYTDIVQLCLIIFGLTLSVPFVLTNQKTGNILDVTDQWIGQFDEQMTSQWLDLFVAMTFGTIPWQAYFQRVLSVRSGKEAQILSAVGGLSALVLVIPSVLIGAAAVTADWSNTTMGMSPMAANVSSMVLPYVLQEFTPTPVAILGLSAICAAVMSSMDSSILGSSSMFTNNIYKQILRQKADSELLWIQRLTILLVGAIATVISMTVPIIYGLFILAADIVFVIVFPQLICVVFYKWTNIYGSVVGYVTGVILRVGAGEPYINLEPFIFYPFYNENGQMFPFRTFAMVMSLSCILLVSMISNFVSSYVYSESSASYSVQDGENTENRSQTLLISNVFRKKDVSRRQSVDQELLSLPSSKSSALTTS</sequence>
<keyword evidence="3" id="KW-0813">Transport</keyword>
<dbReference type="PANTHER" id="PTHR45897">
    <property type="entry name" value="HIGH-AFFINITY CHOLINE TRANSPORTER 1"/>
    <property type="match status" value="1"/>
</dbReference>
<evidence type="ECO:0000256" key="7">
    <source>
        <dbReference type="ARBA" id="ARBA00022989"/>
    </source>
</evidence>
<evidence type="ECO:0000256" key="9">
    <source>
        <dbReference type="ARBA" id="ARBA00023065"/>
    </source>
</evidence>
<dbReference type="CDD" id="cd11474">
    <property type="entry name" value="SLC5sbd_CHT"/>
    <property type="match status" value="1"/>
</dbReference>
<feature type="transmembrane region" description="Helical" evidence="14">
    <location>
        <begin position="377"/>
        <end position="400"/>
    </location>
</feature>
<dbReference type="GO" id="GO:0008292">
    <property type="term" value="P:acetylcholine biosynthetic process"/>
    <property type="evidence" value="ECO:0007669"/>
    <property type="project" value="TreeGrafter"/>
</dbReference>
<evidence type="ECO:0000256" key="1">
    <source>
        <dbReference type="ARBA" id="ARBA00004141"/>
    </source>
</evidence>
<evidence type="ECO:0000256" key="4">
    <source>
        <dbReference type="ARBA" id="ARBA00022692"/>
    </source>
</evidence>
<feature type="transmembrane region" description="Helical" evidence="14">
    <location>
        <begin position="480"/>
        <end position="498"/>
    </location>
</feature>
<keyword evidence="10 14" id="KW-0472">Membrane</keyword>
<evidence type="ECO:0000313" key="16">
    <source>
        <dbReference type="Proteomes" id="UP001186944"/>
    </source>
</evidence>
<dbReference type="InterPro" id="IPR052244">
    <property type="entry name" value="Choline_transporter"/>
</dbReference>
<evidence type="ECO:0000256" key="3">
    <source>
        <dbReference type="ARBA" id="ARBA00022448"/>
    </source>
</evidence>
<evidence type="ECO:0000256" key="13">
    <source>
        <dbReference type="RuleBase" id="RU362091"/>
    </source>
</evidence>
<comment type="similarity">
    <text evidence="2 13">Belongs to the sodium:solute symporter (SSF) (TC 2.A.21) family.</text>
</comment>
<evidence type="ECO:0000256" key="10">
    <source>
        <dbReference type="ARBA" id="ARBA00023136"/>
    </source>
</evidence>
<dbReference type="PROSITE" id="PS50283">
    <property type="entry name" value="NA_SOLUT_SYMP_3"/>
    <property type="match status" value="1"/>
</dbReference>
<dbReference type="GO" id="GO:0005307">
    <property type="term" value="F:choline:sodium symporter activity"/>
    <property type="evidence" value="ECO:0007669"/>
    <property type="project" value="TreeGrafter"/>
</dbReference>
<comment type="subcellular location">
    <subcellularLocation>
        <location evidence="1">Membrane</location>
        <topology evidence="1">Multi-pass membrane protein</topology>
    </subcellularLocation>
</comment>
<keyword evidence="4 14" id="KW-0812">Transmembrane</keyword>
<dbReference type="Pfam" id="PF00474">
    <property type="entry name" value="SSF"/>
    <property type="match status" value="1"/>
</dbReference>
<dbReference type="InterPro" id="IPR038377">
    <property type="entry name" value="Na/Glc_symporter_sf"/>
</dbReference>
<dbReference type="InterPro" id="IPR001734">
    <property type="entry name" value="Na/solute_symporter"/>
</dbReference>
<dbReference type="Gene3D" id="1.20.1730.10">
    <property type="entry name" value="Sodium/glucose cotransporter"/>
    <property type="match status" value="1"/>
</dbReference>
<keyword evidence="6" id="KW-0530">Neurotransmitter biosynthesis</keyword>
<evidence type="ECO:0000256" key="5">
    <source>
        <dbReference type="ARBA" id="ARBA00022847"/>
    </source>
</evidence>
<feature type="transmembrane region" description="Helical" evidence="14">
    <location>
        <begin position="134"/>
        <end position="155"/>
    </location>
</feature>
<keyword evidence="12" id="KW-0739">Sodium transport</keyword>
<evidence type="ECO:0000256" key="11">
    <source>
        <dbReference type="ARBA" id="ARBA00023180"/>
    </source>
</evidence>
<dbReference type="Proteomes" id="UP001186944">
    <property type="component" value="Unassembled WGS sequence"/>
</dbReference>
<keyword evidence="9" id="KW-0406">Ion transport</keyword>
<evidence type="ECO:0000256" key="2">
    <source>
        <dbReference type="ARBA" id="ARBA00006434"/>
    </source>
</evidence>
<comment type="caution">
    <text evidence="15">The sequence shown here is derived from an EMBL/GenBank/DDBJ whole genome shotgun (WGS) entry which is preliminary data.</text>
</comment>
<evidence type="ECO:0000256" key="14">
    <source>
        <dbReference type="SAM" id="Phobius"/>
    </source>
</evidence>
<protein>
    <submittedName>
        <fullName evidence="15">Uncharacterized protein</fullName>
    </submittedName>
</protein>
<feature type="transmembrane region" description="Helical" evidence="14">
    <location>
        <begin position="286"/>
        <end position="304"/>
    </location>
</feature>
<evidence type="ECO:0000313" key="15">
    <source>
        <dbReference type="EMBL" id="KAK3107633.1"/>
    </source>
</evidence>
<feature type="transmembrane region" description="Helical" evidence="14">
    <location>
        <begin position="60"/>
        <end position="81"/>
    </location>
</feature>
<accession>A0AA88YKW6</accession>
<dbReference type="AlphaFoldDB" id="A0AA88YKW6"/>
<keyword evidence="7 14" id="KW-1133">Transmembrane helix</keyword>
<keyword evidence="8" id="KW-0915">Sodium</keyword>
<name>A0AA88YKW6_PINIB</name>
<proteinExistence type="inferred from homology"/>
<feature type="transmembrane region" description="Helical" evidence="14">
    <location>
        <begin position="176"/>
        <end position="201"/>
    </location>
</feature>
<feature type="transmembrane region" description="Helical" evidence="14">
    <location>
        <begin position="445"/>
        <end position="471"/>
    </location>
</feature>
<evidence type="ECO:0000256" key="6">
    <source>
        <dbReference type="ARBA" id="ARBA00022979"/>
    </source>
</evidence>
<feature type="transmembrane region" description="Helical" evidence="14">
    <location>
        <begin position="421"/>
        <end position="439"/>
    </location>
</feature>
<dbReference type="PANTHER" id="PTHR45897:SF4">
    <property type="entry name" value="HIGH-AFFINITY CHOLINE TRANSPORTER 1"/>
    <property type="match status" value="1"/>
</dbReference>
<dbReference type="EMBL" id="VSWD01000002">
    <property type="protein sequence ID" value="KAK3107633.1"/>
    <property type="molecule type" value="Genomic_DNA"/>
</dbReference>
<keyword evidence="16" id="KW-1185">Reference proteome</keyword>
<feature type="transmembrane region" description="Helical" evidence="14">
    <location>
        <begin position="102"/>
        <end position="122"/>
    </location>
</feature>
<evidence type="ECO:0000256" key="8">
    <source>
        <dbReference type="ARBA" id="ARBA00023053"/>
    </source>
</evidence>
<reference evidence="15" key="1">
    <citation type="submission" date="2019-08" db="EMBL/GenBank/DDBJ databases">
        <title>The improved chromosome-level genome for the pearl oyster Pinctada fucata martensii using PacBio sequencing and Hi-C.</title>
        <authorList>
            <person name="Zheng Z."/>
        </authorList>
    </citation>
    <scope>NUCLEOTIDE SEQUENCE</scope>
    <source>
        <strain evidence="15">ZZ-2019</strain>
        <tissue evidence="15">Adductor muscle</tissue>
    </source>
</reference>
<evidence type="ECO:0000256" key="12">
    <source>
        <dbReference type="ARBA" id="ARBA00023201"/>
    </source>
</evidence>
<keyword evidence="11" id="KW-0325">Glycoprotein</keyword>
<feature type="transmembrane region" description="Helical" evidence="14">
    <location>
        <begin position="207"/>
        <end position="229"/>
    </location>
</feature>
<keyword evidence="5" id="KW-0769">Symport</keyword>
<feature type="transmembrane region" description="Helical" evidence="14">
    <location>
        <begin position="241"/>
        <end position="259"/>
    </location>
</feature>
<gene>
    <name evidence="15" type="ORF">FSP39_018781</name>
</gene>
<dbReference type="GO" id="GO:0005886">
    <property type="term" value="C:plasma membrane"/>
    <property type="evidence" value="ECO:0007669"/>
    <property type="project" value="TreeGrafter"/>
</dbReference>
<feature type="transmembrane region" description="Helical" evidence="14">
    <location>
        <begin position="316"/>
        <end position="344"/>
    </location>
</feature>